<dbReference type="EMBL" id="CM041536">
    <property type="protein sequence ID" value="KAI3371497.1"/>
    <property type="molecule type" value="Genomic_DNA"/>
</dbReference>
<sequence length="472" mass="53954">MMLSGLINTPHVHQSLLSKSLAIHSDALPSGFQHEDDHGFPVIGHWTEGEIRAKQRADPDLRVVIEHKESGDMPTPSLRQELPDLVLWLRERKRLELKDGIHFTKYAVAIPTRNQKAQTVAKCLWENFLVHYGFPEKLLSDQGPDFESRTIKELCSIAGIQKVRTTPYHPRGNPVERFNRTLLQILGTLENKDKSHWREFVKPLVHAYNCTRNDVTGYSPYELMFGRQPRLPVDLAFGLPASSQPKSHSQYVHDLKGHLEESYRVATENASKTAERNKQRFDKRVVEPTLEAGDRVLVRNVRIRGKHKLADKWESAVHIVVKCAGELPVYTVKPEGKDGPLRKLHRDLLLPCGFLPVARFEKPPKQTINKPRTRRQSRMEVTDESEVADGNSESEDNDYYYYSPGETLNTDFTDFIETRLLTRPETVPSRERHLRETKHPMLSTGWYASCSCRPGGKGINCGETGQRKETCT</sequence>
<keyword evidence="2" id="KW-1185">Reference proteome</keyword>
<evidence type="ECO:0000313" key="2">
    <source>
        <dbReference type="Proteomes" id="UP000831701"/>
    </source>
</evidence>
<proteinExistence type="predicted"/>
<dbReference type="Proteomes" id="UP000831701">
    <property type="component" value="Chromosome 6"/>
</dbReference>
<organism evidence="1 2">
    <name type="scientific">Scortum barcoo</name>
    <name type="common">barcoo grunter</name>
    <dbReference type="NCBI Taxonomy" id="214431"/>
    <lineage>
        <taxon>Eukaryota</taxon>
        <taxon>Metazoa</taxon>
        <taxon>Chordata</taxon>
        <taxon>Craniata</taxon>
        <taxon>Vertebrata</taxon>
        <taxon>Euteleostomi</taxon>
        <taxon>Actinopterygii</taxon>
        <taxon>Neopterygii</taxon>
        <taxon>Teleostei</taxon>
        <taxon>Neoteleostei</taxon>
        <taxon>Acanthomorphata</taxon>
        <taxon>Eupercaria</taxon>
        <taxon>Centrarchiformes</taxon>
        <taxon>Terapontoidei</taxon>
        <taxon>Terapontidae</taxon>
        <taxon>Scortum</taxon>
    </lineage>
</organism>
<gene>
    <name evidence="1" type="ORF">L3Q82_024075</name>
</gene>
<name>A0ACB8WW24_9TELE</name>
<accession>A0ACB8WW24</accession>
<reference evidence="1" key="1">
    <citation type="submission" date="2022-04" db="EMBL/GenBank/DDBJ databases">
        <title>Jade perch genome.</title>
        <authorList>
            <person name="Chao B."/>
        </authorList>
    </citation>
    <scope>NUCLEOTIDE SEQUENCE</scope>
    <source>
        <strain evidence="1">CB-2022</strain>
    </source>
</reference>
<comment type="caution">
    <text evidence="1">The sequence shown here is derived from an EMBL/GenBank/DDBJ whole genome shotgun (WGS) entry which is preliminary data.</text>
</comment>
<evidence type="ECO:0000313" key="1">
    <source>
        <dbReference type="EMBL" id="KAI3371497.1"/>
    </source>
</evidence>
<protein>
    <submittedName>
        <fullName evidence="1">Uncharacterized protein</fullName>
    </submittedName>
</protein>